<dbReference type="PANTHER" id="PTHR30097">
    <property type="entry name" value="CATION EFFLUX SYSTEM PROTEIN CUSB"/>
    <property type="match status" value="1"/>
</dbReference>
<evidence type="ECO:0000313" key="5">
    <source>
        <dbReference type="Proteomes" id="UP000290545"/>
    </source>
</evidence>
<dbReference type="InterPro" id="IPR051909">
    <property type="entry name" value="MFP_Cation_Efflux"/>
</dbReference>
<evidence type="ECO:0000259" key="3">
    <source>
        <dbReference type="Pfam" id="PF25919"/>
    </source>
</evidence>
<dbReference type="GO" id="GO:0015679">
    <property type="term" value="P:plasma membrane copper ion transport"/>
    <property type="evidence" value="ECO:0007669"/>
    <property type="project" value="TreeGrafter"/>
</dbReference>
<dbReference type="Pfam" id="PF25919">
    <property type="entry name" value="BSH_CusB"/>
    <property type="match status" value="1"/>
</dbReference>
<comment type="caution">
    <text evidence="4">The sequence shown here is derived from an EMBL/GenBank/DDBJ whole genome shotgun (WGS) entry which is preliminary data.</text>
</comment>
<dbReference type="GO" id="GO:0030288">
    <property type="term" value="C:outer membrane-bounded periplasmic space"/>
    <property type="evidence" value="ECO:0007669"/>
    <property type="project" value="TreeGrafter"/>
</dbReference>
<feature type="domain" description="CusB-like three alpha-helical bundle" evidence="2">
    <location>
        <begin position="126"/>
        <end position="173"/>
    </location>
</feature>
<reference evidence="4 5" key="1">
    <citation type="submission" date="2019-01" db="EMBL/GenBank/DDBJ databases">
        <title>Filimonas sp. strain TTM-71.</title>
        <authorList>
            <person name="Chen W.-M."/>
        </authorList>
    </citation>
    <scope>NUCLEOTIDE SEQUENCE [LARGE SCALE GENOMIC DNA]</scope>
    <source>
        <strain evidence="4 5">TTM-71</strain>
    </source>
</reference>
<proteinExistence type="predicted"/>
<keyword evidence="1" id="KW-0813">Transport</keyword>
<keyword evidence="5" id="KW-1185">Reference proteome</keyword>
<dbReference type="GO" id="GO:0060003">
    <property type="term" value="P:copper ion export"/>
    <property type="evidence" value="ECO:0007669"/>
    <property type="project" value="TreeGrafter"/>
</dbReference>
<name>A0A4Q1D8I1_9BACT</name>
<evidence type="ECO:0000256" key="1">
    <source>
        <dbReference type="ARBA" id="ARBA00022448"/>
    </source>
</evidence>
<dbReference type="InterPro" id="IPR058790">
    <property type="entry name" value="BSH_CusB"/>
</dbReference>
<evidence type="ECO:0000259" key="2">
    <source>
        <dbReference type="Pfam" id="PF25869"/>
    </source>
</evidence>
<dbReference type="PANTHER" id="PTHR30097:SF15">
    <property type="entry name" value="CATION EFFLUX SYSTEM PROTEIN CUSB"/>
    <property type="match status" value="1"/>
</dbReference>
<feature type="domain" description="CusB-like barrel-sandwich hybrid" evidence="3">
    <location>
        <begin position="93"/>
        <end position="193"/>
    </location>
</feature>
<evidence type="ECO:0000313" key="4">
    <source>
        <dbReference type="EMBL" id="RXK85647.1"/>
    </source>
</evidence>
<organism evidence="4 5">
    <name type="scientific">Filimonas effusa</name>
    <dbReference type="NCBI Taxonomy" id="2508721"/>
    <lineage>
        <taxon>Bacteria</taxon>
        <taxon>Pseudomonadati</taxon>
        <taxon>Bacteroidota</taxon>
        <taxon>Chitinophagia</taxon>
        <taxon>Chitinophagales</taxon>
        <taxon>Chitinophagaceae</taxon>
        <taxon>Filimonas</taxon>
    </lineage>
</organism>
<sequence>MRKNFIVSSAVCLVMLLSLMVVVSVSCKQRAAKHVHASHTKDTNYLSGVLYTDDVSRQILSDVPAIKPDSGTRILTAKVQGKVSFDSRSDAGIASRIAGRIERMYIRYNYQPVQKGQLILELYSPDLVAAQRELLLVHESGDNAMLLSQAKQRLLLLGMLPAQVEKVLKSGQPYYRLPVYSQASGYIVEKSVTSPAPGGGMNSAATQASAMGGMGGGAATATPVKNTSAQAPPLLLKEGQYINAGQTLFTVYSNSGLLANFAFPPVIAPYIAEGQRLVFHSTAGEGKTFTGKLALVQPVLEQGESFTQVRIYLPAGEWRPGQLLTGYLPVVANKGWWLPEASVWRTGNKNIVFRKQGDVFVPQPVSVGIALNGMVQVLDGIGDWEVAVQASYLVDSESLIQ</sequence>
<dbReference type="InterPro" id="IPR058791">
    <property type="entry name" value="3HB_CusB"/>
</dbReference>
<protein>
    <submittedName>
        <fullName evidence="4">Efflux RND transporter periplasmic adaptor subunit</fullName>
    </submittedName>
</protein>
<accession>A0A4Q1D8I1</accession>
<dbReference type="Gene3D" id="2.40.420.20">
    <property type="match status" value="1"/>
</dbReference>
<dbReference type="OrthoDB" id="9806939at2"/>
<dbReference type="Proteomes" id="UP000290545">
    <property type="component" value="Unassembled WGS sequence"/>
</dbReference>
<dbReference type="AlphaFoldDB" id="A0A4Q1D8I1"/>
<gene>
    <name evidence="4" type="ORF">ESB13_02205</name>
</gene>
<dbReference type="RefSeq" id="WP_129001400.1">
    <property type="nucleotide sequence ID" value="NZ_SDHZ01000001.1"/>
</dbReference>
<dbReference type="Gene3D" id="2.40.30.170">
    <property type="match status" value="1"/>
</dbReference>
<dbReference type="EMBL" id="SDHZ01000001">
    <property type="protein sequence ID" value="RXK85647.1"/>
    <property type="molecule type" value="Genomic_DNA"/>
</dbReference>
<dbReference type="Pfam" id="PF25869">
    <property type="entry name" value="3HB_CusB"/>
    <property type="match status" value="1"/>
</dbReference>
<dbReference type="PROSITE" id="PS51257">
    <property type="entry name" value="PROKAR_LIPOPROTEIN"/>
    <property type="match status" value="1"/>
</dbReference>
<dbReference type="GO" id="GO:0046914">
    <property type="term" value="F:transition metal ion binding"/>
    <property type="evidence" value="ECO:0007669"/>
    <property type="project" value="TreeGrafter"/>
</dbReference>
<dbReference type="Gene3D" id="6.10.140.730">
    <property type="match status" value="1"/>
</dbReference>